<evidence type="ECO:0000313" key="4">
    <source>
        <dbReference type="Proteomes" id="UP000001062"/>
    </source>
</evidence>
<dbReference type="CDD" id="cd00586">
    <property type="entry name" value="4HBT"/>
    <property type="match status" value="1"/>
</dbReference>
<dbReference type="PATRIC" id="fig|717774.3.peg.2199"/>
<dbReference type="eggNOG" id="COG0824">
    <property type="taxonomic scope" value="Bacteria"/>
</dbReference>
<dbReference type="KEGG" id="mme:Marme_2135"/>
<gene>
    <name evidence="3" type="ordered locus">Marme_2135</name>
</gene>
<dbReference type="AlphaFoldDB" id="F2K436"/>
<keyword evidence="2" id="KW-0378">Hydrolase</keyword>
<organism evidence="3 4">
    <name type="scientific">Marinomonas mediterranea (strain ATCC 700492 / JCM 21426 / NBRC 103028 / MMB-1)</name>
    <dbReference type="NCBI Taxonomy" id="717774"/>
    <lineage>
        <taxon>Bacteria</taxon>
        <taxon>Pseudomonadati</taxon>
        <taxon>Pseudomonadota</taxon>
        <taxon>Gammaproteobacteria</taxon>
        <taxon>Oceanospirillales</taxon>
        <taxon>Oceanospirillaceae</taxon>
        <taxon>Marinomonas</taxon>
    </lineage>
</organism>
<dbReference type="InterPro" id="IPR006684">
    <property type="entry name" value="YbgC/YbaW"/>
</dbReference>
<protein>
    <submittedName>
        <fullName evidence="3">Thioesterase superfamily protein</fullName>
    </submittedName>
</protein>
<evidence type="ECO:0000256" key="1">
    <source>
        <dbReference type="ARBA" id="ARBA00005953"/>
    </source>
</evidence>
<dbReference type="Gene3D" id="3.10.129.10">
    <property type="entry name" value="Hotdog Thioesterase"/>
    <property type="match status" value="1"/>
</dbReference>
<dbReference type="SUPFAM" id="SSF54637">
    <property type="entry name" value="Thioesterase/thiol ester dehydrase-isomerase"/>
    <property type="match status" value="1"/>
</dbReference>
<dbReference type="STRING" id="717774.Marme_2135"/>
<dbReference type="Pfam" id="PF13279">
    <property type="entry name" value="4HBT_2"/>
    <property type="match status" value="1"/>
</dbReference>
<dbReference type="Proteomes" id="UP000001062">
    <property type="component" value="Chromosome"/>
</dbReference>
<comment type="similarity">
    <text evidence="1">Belongs to the 4-hydroxybenzoyl-CoA thioesterase family.</text>
</comment>
<evidence type="ECO:0000313" key="3">
    <source>
        <dbReference type="EMBL" id="ADZ91378.1"/>
    </source>
</evidence>
<accession>F2K436</accession>
<name>F2K436_MARM1</name>
<dbReference type="GO" id="GO:0047617">
    <property type="term" value="F:fatty acyl-CoA hydrolase activity"/>
    <property type="evidence" value="ECO:0007669"/>
    <property type="project" value="TreeGrafter"/>
</dbReference>
<reference evidence="3 4" key="1">
    <citation type="journal article" date="2012" name="Stand. Genomic Sci.">
        <title>Complete genome sequence of the melanogenic marine bacterium Marinomonas mediterranea type strain (MMB-1(T)).</title>
        <authorList>
            <person name="Lucas-Elio P."/>
            <person name="Goodwin L."/>
            <person name="Woyke T."/>
            <person name="Pitluck S."/>
            <person name="Nolan M."/>
            <person name="Kyrpides N.C."/>
            <person name="Detter J.C."/>
            <person name="Copeland A."/>
            <person name="Teshima H."/>
            <person name="Bruce D."/>
            <person name="Detter C."/>
            <person name="Tapia R."/>
            <person name="Han S."/>
            <person name="Land M.L."/>
            <person name="Ivanova N."/>
            <person name="Mikhailova N."/>
            <person name="Johnston A.W."/>
            <person name="Sanchez-Amat A."/>
        </authorList>
    </citation>
    <scope>NUCLEOTIDE SEQUENCE [LARGE SCALE GENOMIC DNA]</scope>
    <source>
        <strain evidence="4">ATCC 700492 / JCM 21426 / NBRC 103028 / MMB-1</strain>
    </source>
</reference>
<dbReference type="PANTHER" id="PTHR31793">
    <property type="entry name" value="4-HYDROXYBENZOYL-COA THIOESTERASE FAMILY MEMBER"/>
    <property type="match status" value="1"/>
</dbReference>
<dbReference type="PIRSF" id="PIRSF003230">
    <property type="entry name" value="YbgC"/>
    <property type="match status" value="1"/>
</dbReference>
<evidence type="ECO:0000256" key="2">
    <source>
        <dbReference type="ARBA" id="ARBA00022801"/>
    </source>
</evidence>
<dbReference type="EMBL" id="CP002583">
    <property type="protein sequence ID" value="ADZ91378.1"/>
    <property type="molecule type" value="Genomic_DNA"/>
</dbReference>
<sequence length="153" mass="17226">MTQQIPESSAAAQKNTLVDAIHTIDIQVRDYECDMQGIVNNAVYQNYLEHARHEFIKTKGLDFAEITSRGIHLVVIKAEIEYKASLRSGMVARVSTQGKRLSKFKAVFEQTIMIDHPDKEEPAKICTLAQIYIASISDNGKPVRCPEMDQLFA</sequence>
<dbReference type="RefSeq" id="WP_013661283.1">
    <property type="nucleotide sequence ID" value="NC_015276.1"/>
</dbReference>
<dbReference type="InterPro" id="IPR029069">
    <property type="entry name" value="HotDog_dom_sf"/>
</dbReference>
<dbReference type="PANTHER" id="PTHR31793:SF27">
    <property type="entry name" value="NOVEL THIOESTERASE SUPERFAMILY DOMAIN AND SAPOSIN A-TYPE DOMAIN CONTAINING PROTEIN (0610012H03RIK)"/>
    <property type="match status" value="1"/>
</dbReference>
<dbReference type="HOGENOM" id="CLU_101141_7_3_6"/>
<keyword evidence="4" id="KW-1185">Reference proteome</keyword>
<dbReference type="InterPro" id="IPR050563">
    <property type="entry name" value="4-hydroxybenzoyl-CoA_TE"/>
</dbReference>
<proteinExistence type="inferred from homology"/>
<dbReference type="OrthoDB" id="9799036at2"/>